<dbReference type="SMART" id="SM00062">
    <property type="entry name" value="PBPb"/>
    <property type="match status" value="1"/>
</dbReference>
<keyword evidence="6" id="KW-1185">Reference proteome</keyword>
<evidence type="ECO:0000256" key="3">
    <source>
        <dbReference type="SAM" id="SignalP"/>
    </source>
</evidence>
<comment type="similarity">
    <text evidence="1">Belongs to the bacterial solute-binding protein 3 family.</text>
</comment>
<feature type="chain" id="PRO_5015660251" evidence="3">
    <location>
        <begin position="28"/>
        <end position="310"/>
    </location>
</feature>
<evidence type="ECO:0000256" key="2">
    <source>
        <dbReference type="ARBA" id="ARBA00022729"/>
    </source>
</evidence>
<dbReference type="CDD" id="cd01009">
    <property type="entry name" value="PBP2_YfhD_N"/>
    <property type="match status" value="1"/>
</dbReference>
<dbReference type="PANTHER" id="PTHR35936">
    <property type="entry name" value="MEMBRANE-BOUND LYTIC MUREIN TRANSGLYCOSYLASE F"/>
    <property type="match status" value="1"/>
</dbReference>
<dbReference type="Gene3D" id="3.40.190.10">
    <property type="entry name" value="Periplasmic binding protein-like II"/>
    <property type="match status" value="2"/>
</dbReference>
<gene>
    <name evidence="5" type="ORF">C9I98_09710</name>
</gene>
<evidence type="ECO:0000259" key="4">
    <source>
        <dbReference type="SMART" id="SM00062"/>
    </source>
</evidence>
<evidence type="ECO:0000313" key="6">
    <source>
        <dbReference type="Proteomes" id="UP000241771"/>
    </source>
</evidence>
<protein>
    <submittedName>
        <fullName evidence="5">ABC transporter substrate-binding protein</fullName>
    </submittedName>
</protein>
<dbReference type="Proteomes" id="UP000241771">
    <property type="component" value="Unassembled WGS sequence"/>
</dbReference>
<organism evidence="5 6">
    <name type="scientific">Photobacterium sanctipauli</name>
    <dbReference type="NCBI Taxonomy" id="1342794"/>
    <lineage>
        <taxon>Bacteria</taxon>
        <taxon>Pseudomonadati</taxon>
        <taxon>Pseudomonadota</taxon>
        <taxon>Gammaproteobacteria</taxon>
        <taxon>Vibrionales</taxon>
        <taxon>Vibrionaceae</taxon>
        <taxon>Photobacterium</taxon>
    </lineage>
</organism>
<dbReference type="AlphaFoldDB" id="A0A2T3NVP0"/>
<feature type="signal peptide" evidence="3">
    <location>
        <begin position="1"/>
        <end position="27"/>
    </location>
</feature>
<reference evidence="5 6" key="1">
    <citation type="submission" date="2018-01" db="EMBL/GenBank/DDBJ databases">
        <title>Whole genome sequencing of Histamine producing bacteria.</title>
        <authorList>
            <person name="Butler K."/>
        </authorList>
    </citation>
    <scope>NUCLEOTIDE SEQUENCE [LARGE SCALE GENOMIC DNA]</scope>
    <source>
        <strain evidence="5 6">DSM 100436</strain>
    </source>
</reference>
<evidence type="ECO:0000313" key="5">
    <source>
        <dbReference type="EMBL" id="PSW20315.1"/>
    </source>
</evidence>
<proteinExistence type="inferred from homology"/>
<evidence type="ECO:0000256" key="1">
    <source>
        <dbReference type="ARBA" id="ARBA00010333"/>
    </source>
</evidence>
<accession>A0A2T3NVP0</accession>
<feature type="domain" description="Solute-binding protein family 3/N-terminal" evidence="4">
    <location>
        <begin position="38"/>
        <end position="294"/>
    </location>
</feature>
<dbReference type="Pfam" id="PF00497">
    <property type="entry name" value="SBP_bac_3"/>
    <property type="match status" value="1"/>
</dbReference>
<dbReference type="InterPro" id="IPR001638">
    <property type="entry name" value="Solute-binding_3/MltF_N"/>
</dbReference>
<dbReference type="SUPFAM" id="SSF53850">
    <property type="entry name" value="Periplasmic binding protein-like II"/>
    <property type="match status" value="1"/>
</dbReference>
<keyword evidence="2 3" id="KW-0732">Signal</keyword>
<dbReference type="EMBL" id="PYMA01000004">
    <property type="protein sequence ID" value="PSW20315.1"/>
    <property type="molecule type" value="Genomic_DNA"/>
</dbReference>
<sequence>MEWGYLNKLSRPIVMAASLFFCHLAIADDLAEIKQRGVLRHIGVPYANFVSYIKRDNFESLTGLDVELVKGFAEHLGVKYQYVPADWSNVVGKLIGQDVLYSNNQFSWGEKTPIEGDIIANGATILDWRKQLADFSDDYFISGVWLIARSDSNLSPIRPTGSLDKDIKKVKQLIAGKDVLALEYSCLDPNLYQLYETGANVILPDTRRKLNEMVPAILNNDAETTLLDVADALIALEKWPGEIKVIGPISQEQRMGAAFRKNSPELRKAFNQYLAKIRKDGTFQSLVEKHYPSIFYFYSDYFTGSIETDL</sequence>
<comment type="caution">
    <text evidence="5">The sequence shown here is derived from an EMBL/GenBank/DDBJ whole genome shotgun (WGS) entry which is preliminary data.</text>
</comment>
<dbReference type="OrthoDB" id="368476at2"/>
<dbReference type="PANTHER" id="PTHR35936:SF17">
    <property type="entry name" value="ARGININE-BINDING EXTRACELLULAR PROTEIN ARTP"/>
    <property type="match status" value="1"/>
</dbReference>
<name>A0A2T3NVP0_9GAMM</name>